<gene>
    <name evidence="6" type="ORF">BSAL_16715</name>
</gene>
<evidence type="ECO:0000256" key="1">
    <source>
        <dbReference type="ARBA" id="ARBA00022722"/>
    </source>
</evidence>
<dbReference type="InterPro" id="IPR013520">
    <property type="entry name" value="Ribonucl_H"/>
</dbReference>
<dbReference type="InterPro" id="IPR051274">
    <property type="entry name" value="3-5_Exoribonuclease"/>
</dbReference>
<feature type="region of interest" description="Disordered" evidence="4">
    <location>
        <begin position="337"/>
        <end position="441"/>
    </location>
</feature>
<dbReference type="CDD" id="cd06133">
    <property type="entry name" value="ERI-1_3'hExo_like"/>
    <property type="match status" value="1"/>
</dbReference>
<reference evidence="7" key="1">
    <citation type="submission" date="2015-09" db="EMBL/GenBank/DDBJ databases">
        <authorList>
            <consortium name="Pathogen Informatics"/>
        </authorList>
    </citation>
    <scope>NUCLEOTIDE SEQUENCE [LARGE SCALE GENOMIC DNA]</scope>
    <source>
        <strain evidence="7">Lake Konstanz</strain>
    </source>
</reference>
<evidence type="ECO:0000313" key="6">
    <source>
        <dbReference type="EMBL" id="CUG88673.1"/>
    </source>
</evidence>
<keyword evidence="2" id="KW-0378">Hydrolase</keyword>
<organism evidence="6 7">
    <name type="scientific">Bodo saltans</name>
    <name type="common">Flagellated protozoan</name>
    <dbReference type="NCBI Taxonomy" id="75058"/>
    <lineage>
        <taxon>Eukaryota</taxon>
        <taxon>Discoba</taxon>
        <taxon>Euglenozoa</taxon>
        <taxon>Kinetoplastea</taxon>
        <taxon>Metakinetoplastina</taxon>
        <taxon>Eubodonida</taxon>
        <taxon>Bodonidae</taxon>
        <taxon>Bodo</taxon>
    </lineage>
</organism>
<dbReference type="OrthoDB" id="448399at2759"/>
<dbReference type="GO" id="GO:0000175">
    <property type="term" value="F:3'-5'-RNA exonuclease activity"/>
    <property type="evidence" value="ECO:0007669"/>
    <property type="project" value="InterPro"/>
</dbReference>
<feature type="region of interest" description="Disordered" evidence="4">
    <location>
        <begin position="57"/>
        <end position="128"/>
    </location>
</feature>
<feature type="domain" description="Exonuclease" evidence="5">
    <location>
        <begin position="528"/>
        <end position="712"/>
    </location>
</feature>
<dbReference type="InterPro" id="IPR012337">
    <property type="entry name" value="RNaseH-like_sf"/>
</dbReference>
<feature type="region of interest" description="Disordered" evidence="4">
    <location>
        <begin position="461"/>
        <end position="492"/>
    </location>
</feature>
<sequence length="746" mass="79844">MESHTKPPPLGTAATTTQTSTVHHYTYRRTYSERCKVGRALAAQWMTLSVSSSVTTIGNNNNAPTPASTTTTSTVSHSSFLDALRRVPPSPTTHHSSMGDSLGDTDSPAGPSPNVPNHHNNNGPSSSAHYLGAKVSPLVAIDECFQEGILSILREIALSGAALPDLGGSSSTPDLASHRHSGGGVEVVSDNSRVSPASLEDPSPTYQLPSTPPLRPMATTASAKKAAAINGAGYPASATTSPANGPITSGVVVQGTPVLPSNVASSARGPPRRPPLTPLKEPDMEHWKDIKEKLLHLRTQIRNREEFDAGLFRLFGDEWSRTVRDGSVEDEGVGMFEGSVTSIDGERYSPSTLVSGGARRTPGGTAPPSPIGTQGDEDFKERSLGTSPPPSASVPPPLLGGRPSPQHTNNNGYPPARFSPPPAPSITPPLGSGGPIVNSSPVTSRVAGYHLESRDDMLRRRNNSMNGSVSSFSSSMTGGGGGGYHTPKNRSLSNSPLMGPMMGPGLPPGLLAVNSLAGGNTMLCPFDYILVIDFEATCDEPNPPNFLHEIIEFPVVVVDVQLRRVCMEFHSFVRPMMHPILSPFCKQLTGIRQEEVDTAPTLPEVIRRFEVWFKNSFPPHARVIFATDGPWDMRDFMYNHSHKRSGVHFPQLFYQWVDVKQAFANFFHMNRQRIVRMLEYLGLPHEGRLHSGIDDSRNIARIVIGLLIRGCSLCDIDRLPYLGAPASIDSTTTASTSSASGTSSSS</sequence>
<keyword evidence="1" id="KW-0540">Nuclease</keyword>
<evidence type="ECO:0000256" key="4">
    <source>
        <dbReference type="SAM" id="MobiDB-lite"/>
    </source>
</evidence>
<dbReference type="VEuPathDB" id="TriTrypDB:BSAL_16715"/>
<dbReference type="Proteomes" id="UP000051952">
    <property type="component" value="Unassembled WGS sequence"/>
</dbReference>
<protein>
    <submittedName>
        <fullName evidence="6">Exonuclease, putative</fullName>
    </submittedName>
</protein>
<dbReference type="SUPFAM" id="SSF53098">
    <property type="entry name" value="Ribonuclease H-like"/>
    <property type="match status" value="1"/>
</dbReference>
<evidence type="ECO:0000256" key="3">
    <source>
        <dbReference type="ARBA" id="ARBA00022839"/>
    </source>
</evidence>
<dbReference type="InterPro" id="IPR047201">
    <property type="entry name" value="ERI-1_3'hExo-like"/>
</dbReference>
<proteinExistence type="predicted"/>
<feature type="region of interest" description="Disordered" evidence="4">
    <location>
        <begin position="261"/>
        <end position="282"/>
    </location>
</feature>
<feature type="compositionally biased region" description="Low complexity" evidence="4">
    <location>
        <begin position="463"/>
        <end position="476"/>
    </location>
</feature>
<feature type="compositionally biased region" description="Low complexity" evidence="4">
    <location>
        <begin position="59"/>
        <end position="74"/>
    </location>
</feature>
<accession>A0A0S4JI06</accession>
<keyword evidence="7" id="KW-1185">Reference proteome</keyword>
<dbReference type="PANTHER" id="PTHR23044:SF61">
    <property type="entry name" value="3'-5' EXORIBONUCLEASE 1-RELATED"/>
    <property type="match status" value="1"/>
</dbReference>
<dbReference type="InterPro" id="IPR036397">
    <property type="entry name" value="RNaseH_sf"/>
</dbReference>
<dbReference type="GO" id="GO:0003676">
    <property type="term" value="F:nucleic acid binding"/>
    <property type="evidence" value="ECO:0007669"/>
    <property type="project" value="InterPro"/>
</dbReference>
<dbReference type="Pfam" id="PF00929">
    <property type="entry name" value="RNase_T"/>
    <property type="match status" value="1"/>
</dbReference>
<name>A0A0S4JI06_BODSA</name>
<dbReference type="PANTHER" id="PTHR23044">
    <property type="entry name" value="3'-5' EXONUCLEASE ERI1-RELATED"/>
    <property type="match status" value="1"/>
</dbReference>
<evidence type="ECO:0000259" key="5">
    <source>
        <dbReference type="SMART" id="SM00479"/>
    </source>
</evidence>
<feature type="compositionally biased region" description="Low complexity" evidence="4">
    <location>
        <begin position="115"/>
        <end position="127"/>
    </location>
</feature>
<evidence type="ECO:0000256" key="2">
    <source>
        <dbReference type="ARBA" id="ARBA00022801"/>
    </source>
</evidence>
<keyword evidence="3 6" id="KW-0269">Exonuclease</keyword>
<evidence type="ECO:0000313" key="7">
    <source>
        <dbReference type="Proteomes" id="UP000051952"/>
    </source>
</evidence>
<feature type="region of interest" description="Disordered" evidence="4">
    <location>
        <begin position="168"/>
        <end position="214"/>
    </location>
</feature>
<dbReference type="EMBL" id="CYKH01001667">
    <property type="protein sequence ID" value="CUG88673.1"/>
    <property type="molecule type" value="Genomic_DNA"/>
</dbReference>
<feature type="compositionally biased region" description="Pro residues" evidence="4">
    <location>
        <begin position="387"/>
        <end position="398"/>
    </location>
</feature>
<dbReference type="AlphaFoldDB" id="A0A0S4JI06"/>
<dbReference type="SMART" id="SM00479">
    <property type="entry name" value="EXOIII"/>
    <property type="match status" value="1"/>
</dbReference>
<dbReference type="Gene3D" id="3.30.420.10">
    <property type="entry name" value="Ribonuclease H-like superfamily/Ribonuclease H"/>
    <property type="match status" value="1"/>
</dbReference>
<feature type="compositionally biased region" description="Pro residues" evidence="4">
    <location>
        <begin position="417"/>
        <end position="427"/>
    </location>
</feature>